<reference evidence="3 4" key="1">
    <citation type="journal article" date="2021" name="ISME Commun">
        <title>Automated analysis of genomic sequences facilitates high-throughput and comprehensive description of bacteria.</title>
        <authorList>
            <person name="Hitch T.C.A."/>
        </authorList>
    </citation>
    <scope>NUCLEOTIDE SEQUENCE [LARGE SCALE GENOMIC DNA]</scope>
    <source>
        <strain evidence="3 4">Sanger_31</strain>
    </source>
</reference>
<dbReference type="RefSeq" id="WP_138337493.1">
    <property type="nucleotide sequence ID" value="NZ_JAOQJZ010000002.1"/>
</dbReference>
<proteinExistence type="predicted"/>
<dbReference type="PANTHER" id="PTHR33969">
    <property type="entry name" value="SEGREGATION AND CONDENSATION PROTEIN A"/>
    <property type="match status" value="1"/>
</dbReference>
<dbReference type="EMBL" id="JAOQJZ010000002">
    <property type="protein sequence ID" value="MCU6704945.1"/>
    <property type="molecule type" value="Genomic_DNA"/>
</dbReference>
<organism evidence="3 4">
    <name type="scientific">Hominimerdicola aceti</name>
    <dbReference type="NCBI Taxonomy" id="2981726"/>
    <lineage>
        <taxon>Bacteria</taxon>
        <taxon>Bacillati</taxon>
        <taxon>Bacillota</taxon>
        <taxon>Clostridia</taxon>
        <taxon>Eubacteriales</taxon>
        <taxon>Oscillospiraceae</taxon>
        <taxon>Hominimerdicola</taxon>
    </lineage>
</organism>
<protein>
    <recommendedName>
        <fullName evidence="2">Segregation and condensation protein A</fullName>
    </recommendedName>
</protein>
<name>A0AAE3IFB3_9FIRM</name>
<dbReference type="InterPro" id="IPR003768">
    <property type="entry name" value="ScpA"/>
</dbReference>
<keyword evidence="1" id="KW-0159">Chromosome partition</keyword>
<accession>A0AAE3IFB3</accession>
<dbReference type="Proteomes" id="UP001208131">
    <property type="component" value="Unassembled WGS sequence"/>
</dbReference>
<comment type="caution">
    <text evidence="3">The sequence shown here is derived from an EMBL/GenBank/DDBJ whole genome shotgun (WGS) entry which is preliminary data.</text>
</comment>
<gene>
    <name evidence="3" type="ORF">OCV57_03245</name>
</gene>
<dbReference type="Gene3D" id="6.10.250.2410">
    <property type="match status" value="1"/>
</dbReference>
<dbReference type="PANTHER" id="PTHR33969:SF2">
    <property type="entry name" value="SEGREGATION AND CONDENSATION PROTEIN A"/>
    <property type="match status" value="1"/>
</dbReference>
<dbReference type="Pfam" id="PF02616">
    <property type="entry name" value="SMC_ScpA"/>
    <property type="match status" value="1"/>
</dbReference>
<evidence type="ECO:0000256" key="2">
    <source>
        <dbReference type="ARBA" id="ARBA00044777"/>
    </source>
</evidence>
<evidence type="ECO:0000313" key="3">
    <source>
        <dbReference type="EMBL" id="MCU6704945.1"/>
    </source>
</evidence>
<dbReference type="GO" id="GO:0007059">
    <property type="term" value="P:chromosome segregation"/>
    <property type="evidence" value="ECO:0007669"/>
    <property type="project" value="UniProtKB-KW"/>
</dbReference>
<evidence type="ECO:0000256" key="1">
    <source>
        <dbReference type="ARBA" id="ARBA00022829"/>
    </source>
</evidence>
<dbReference type="AlphaFoldDB" id="A0AAE3IFB3"/>
<keyword evidence="4" id="KW-1185">Reference proteome</keyword>
<evidence type="ECO:0000313" key="4">
    <source>
        <dbReference type="Proteomes" id="UP001208131"/>
    </source>
</evidence>
<sequence>MSAAQFKLDMFEGPLDLLLHLISKHKLNIYDIEISLLLEQYMDYINDLDHEDYEDAADFLEMAARLIYIKTCSLLPHDEESKELKKELEGRIIEYSLCKQAAQTLREVYVGDLVFIRTAIKLPVNKTYTREHDPQCLYDAYMGISKKARESVPLKAKMFEPIVSHKIVSVTSKIIHVLKRLYKHGECDMGDLYDGMTEKSEKVATFLAILELTKSGRIFLNDDNSKIFFNKASKNGKVESDFDKPVVIESETTEAVPEPEPIENILDDEPADEIEEVADVDAEREEASQSKRYISAKSERISGEVIAAYAPVKSAEEVMAEMEKISEKIDSVDVYTEPVLAKTEPEQPVEAAMEEIKLLEQLKDITPDTVFKPNYWAKRRYYWGYSPVGDDGDNNFWCYG</sequence>